<dbReference type="InterPro" id="IPR052528">
    <property type="entry name" value="Sugar_transport-like"/>
</dbReference>
<keyword evidence="1" id="KW-0812">Transmembrane</keyword>
<proteinExistence type="predicted"/>
<name>A0A399FAA4_9DEIN</name>
<evidence type="ECO:0000313" key="3">
    <source>
        <dbReference type="Proteomes" id="UP000266178"/>
    </source>
</evidence>
<dbReference type="Proteomes" id="UP000266178">
    <property type="component" value="Unassembled WGS sequence"/>
</dbReference>
<dbReference type="Pfam" id="PF07690">
    <property type="entry name" value="MFS_1"/>
    <property type="match status" value="1"/>
</dbReference>
<dbReference type="EMBL" id="QWLB01000038">
    <property type="protein sequence ID" value="RIH91571.1"/>
    <property type="molecule type" value="Genomic_DNA"/>
</dbReference>
<dbReference type="AlphaFoldDB" id="A0A399FAA4"/>
<reference evidence="2 3" key="1">
    <citation type="submission" date="2018-08" db="EMBL/GenBank/DDBJ databases">
        <title>Meiothermus granaticius genome AF-68 sequencing project.</title>
        <authorList>
            <person name="Da Costa M.S."/>
            <person name="Albuquerque L."/>
            <person name="Raposo P."/>
            <person name="Froufe H.J.C."/>
            <person name="Barroso C.S."/>
            <person name="Egas C."/>
        </authorList>
    </citation>
    <scope>NUCLEOTIDE SEQUENCE [LARGE SCALE GENOMIC DNA]</scope>
    <source>
        <strain evidence="2 3">AF-68</strain>
    </source>
</reference>
<evidence type="ECO:0000256" key="1">
    <source>
        <dbReference type="SAM" id="Phobius"/>
    </source>
</evidence>
<keyword evidence="1" id="KW-1133">Transmembrane helix</keyword>
<feature type="transmembrane region" description="Helical" evidence="1">
    <location>
        <begin position="243"/>
        <end position="263"/>
    </location>
</feature>
<dbReference type="PANTHER" id="PTHR23526">
    <property type="entry name" value="INTEGRAL MEMBRANE TRANSPORT PROTEIN-RELATED"/>
    <property type="match status" value="1"/>
</dbReference>
<sequence length="417" mass="45472">MTEPSPKTTTSNRSILDLSDHNYRMAMINGWLASLGDAFFNGSIVLASFAAKLGAPNTIVGLLPALLGAGSMVPQVFVAPYVARLSRKIELYRRVAWLRAGSLWVVVVATFVLGQHPHLLLPVFILGLAANGLFSGISSLPFWEAIGKTVPMERRAGLFSARNLVGGVLGFLTGFVVRFILGLPLPFPHTYAIIFALGAIAYGYCWYFFGLIKEPPEEGKTDRISLRLPFRDFYFRRFLRVRVLLAVGGMVEPFYAAFAVRQLHQSGEIGLYLTIFTLSSVLANLLWVQVSRRYGSKTLMLVGAALGTLTPVLALLLPPGDYWGVFVLQGAYLAAIGVSTSTYLLNLAPDNNRSSYIGLSNTIVGLLSFSPVLGGFLADRIGYVGPMLLASVCYGWALYAGRRLRDLEAIYASRSQP</sequence>
<feature type="transmembrane region" description="Helical" evidence="1">
    <location>
        <begin position="357"/>
        <end position="377"/>
    </location>
</feature>
<feature type="transmembrane region" description="Helical" evidence="1">
    <location>
        <begin position="119"/>
        <end position="143"/>
    </location>
</feature>
<feature type="transmembrane region" description="Helical" evidence="1">
    <location>
        <begin position="95"/>
        <end position="113"/>
    </location>
</feature>
<feature type="transmembrane region" description="Helical" evidence="1">
    <location>
        <begin position="383"/>
        <end position="401"/>
    </location>
</feature>
<gene>
    <name evidence="2" type="ORF">Mgrana_02511</name>
</gene>
<accession>A0A399FAA4</accession>
<protein>
    <submittedName>
        <fullName evidence="2">Major Facilitator Superfamily protein</fullName>
    </submittedName>
</protein>
<feature type="transmembrane region" description="Helical" evidence="1">
    <location>
        <begin position="62"/>
        <end position="83"/>
    </location>
</feature>
<dbReference type="Gene3D" id="1.20.1250.20">
    <property type="entry name" value="MFS general substrate transporter like domains"/>
    <property type="match status" value="2"/>
</dbReference>
<keyword evidence="3" id="KW-1185">Reference proteome</keyword>
<feature type="transmembrane region" description="Helical" evidence="1">
    <location>
        <begin position="323"/>
        <end position="345"/>
    </location>
</feature>
<feature type="transmembrane region" description="Helical" evidence="1">
    <location>
        <begin position="299"/>
        <end position="317"/>
    </location>
</feature>
<feature type="transmembrane region" description="Helical" evidence="1">
    <location>
        <begin position="269"/>
        <end position="287"/>
    </location>
</feature>
<dbReference type="RefSeq" id="WP_240631365.1">
    <property type="nucleotide sequence ID" value="NZ_BJXM01000001.1"/>
</dbReference>
<dbReference type="GO" id="GO:0022857">
    <property type="term" value="F:transmembrane transporter activity"/>
    <property type="evidence" value="ECO:0007669"/>
    <property type="project" value="InterPro"/>
</dbReference>
<dbReference type="InterPro" id="IPR011701">
    <property type="entry name" value="MFS"/>
</dbReference>
<dbReference type="InterPro" id="IPR036259">
    <property type="entry name" value="MFS_trans_sf"/>
</dbReference>
<comment type="caution">
    <text evidence="2">The sequence shown here is derived from an EMBL/GenBank/DDBJ whole genome shotgun (WGS) entry which is preliminary data.</text>
</comment>
<feature type="transmembrane region" description="Helical" evidence="1">
    <location>
        <begin position="31"/>
        <end position="50"/>
    </location>
</feature>
<dbReference type="PANTHER" id="PTHR23526:SF1">
    <property type="entry name" value="MAJOR FACILITATOR SUPERFAMILY MFS_1"/>
    <property type="match status" value="1"/>
</dbReference>
<dbReference type="SUPFAM" id="SSF103473">
    <property type="entry name" value="MFS general substrate transporter"/>
    <property type="match status" value="1"/>
</dbReference>
<feature type="transmembrane region" description="Helical" evidence="1">
    <location>
        <begin position="164"/>
        <end position="185"/>
    </location>
</feature>
<evidence type="ECO:0000313" key="2">
    <source>
        <dbReference type="EMBL" id="RIH91571.1"/>
    </source>
</evidence>
<keyword evidence="1" id="KW-0472">Membrane</keyword>
<organism evidence="2 3">
    <name type="scientific">Meiothermus granaticius NBRC 107808</name>
    <dbReference type="NCBI Taxonomy" id="1227551"/>
    <lineage>
        <taxon>Bacteria</taxon>
        <taxon>Thermotogati</taxon>
        <taxon>Deinococcota</taxon>
        <taxon>Deinococci</taxon>
        <taxon>Thermales</taxon>
        <taxon>Thermaceae</taxon>
        <taxon>Meiothermus</taxon>
    </lineage>
</organism>
<feature type="transmembrane region" description="Helical" evidence="1">
    <location>
        <begin position="191"/>
        <end position="212"/>
    </location>
</feature>